<dbReference type="SUPFAM" id="SSF46689">
    <property type="entry name" value="Homeodomain-like"/>
    <property type="match status" value="1"/>
</dbReference>
<dbReference type="Pfam" id="PF00440">
    <property type="entry name" value="TetR_N"/>
    <property type="match status" value="1"/>
</dbReference>
<dbReference type="InterPro" id="IPR001647">
    <property type="entry name" value="HTH_TetR"/>
</dbReference>
<dbReference type="PANTHER" id="PTHR43479">
    <property type="entry name" value="ACREF/ENVCD OPERON REPRESSOR-RELATED"/>
    <property type="match status" value="1"/>
</dbReference>
<proteinExistence type="predicted"/>
<feature type="DNA-binding region" description="H-T-H motif" evidence="2">
    <location>
        <begin position="38"/>
        <end position="57"/>
    </location>
</feature>
<keyword evidence="1 2" id="KW-0238">DNA-binding</keyword>
<evidence type="ECO:0000259" key="3">
    <source>
        <dbReference type="PROSITE" id="PS50977"/>
    </source>
</evidence>
<keyword evidence="5" id="KW-1185">Reference proteome</keyword>
<dbReference type="OrthoDB" id="3783612at2"/>
<dbReference type="GO" id="GO:0003677">
    <property type="term" value="F:DNA binding"/>
    <property type="evidence" value="ECO:0007669"/>
    <property type="project" value="UniProtKB-UniRule"/>
</dbReference>
<dbReference type="EMBL" id="SNXZ01000002">
    <property type="protein sequence ID" value="TDQ01042.1"/>
    <property type="molecule type" value="Genomic_DNA"/>
</dbReference>
<protein>
    <submittedName>
        <fullName evidence="4">TetR family transcriptional regulator</fullName>
    </submittedName>
</protein>
<dbReference type="InterPro" id="IPR050624">
    <property type="entry name" value="HTH-type_Tx_Regulator"/>
</dbReference>
<dbReference type="Proteomes" id="UP000295444">
    <property type="component" value="Unassembled WGS sequence"/>
</dbReference>
<evidence type="ECO:0000313" key="5">
    <source>
        <dbReference type="Proteomes" id="UP000295444"/>
    </source>
</evidence>
<dbReference type="AlphaFoldDB" id="A0A4R6SG93"/>
<dbReference type="RefSeq" id="WP_133849672.1">
    <property type="nucleotide sequence ID" value="NZ_SNXZ01000002.1"/>
</dbReference>
<sequence length="198" mass="21180">MARTYGGTTMADRKAHRRRTLLDVGTELLGTKGTAAVTVRSVCRAAKLTDRYFYESFAGREELITAVFDEVAELAATALRAAVAIQAPPPDLARAAVDAFLGVLTDDPRRGRILLLEPLTDPVLSAHAGDAMRLFEALIGSQLPTTDPVRAQLTATALLGALTHLFTRWLDGSLPATRAQLTDFCVAMLANSATADRS</sequence>
<feature type="domain" description="HTH tetR-type" evidence="3">
    <location>
        <begin position="15"/>
        <end position="75"/>
    </location>
</feature>
<dbReference type="InterPro" id="IPR009057">
    <property type="entry name" value="Homeodomain-like_sf"/>
</dbReference>
<organism evidence="4 5">
    <name type="scientific">Labedaea rhizosphaerae</name>
    <dbReference type="NCBI Taxonomy" id="598644"/>
    <lineage>
        <taxon>Bacteria</taxon>
        <taxon>Bacillati</taxon>
        <taxon>Actinomycetota</taxon>
        <taxon>Actinomycetes</taxon>
        <taxon>Pseudonocardiales</taxon>
        <taxon>Pseudonocardiaceae</taxon>
        <taxon>Labedaea</taxon>
    </lineage>
</organism>
<dbReference type="Gene3D" id="1.10.357.10">
    <property type="entry name" value="Tetracycline Repressor, domain 2"/>
    <property type="match status" value="1"/>
</dbReference>
<evidence type="ECO:0000256" key="2">
    <source>
        <dbReference type="PROSITE-ProRule" id="PRU00335"/>
    </source>
</evidence>
<reference evidence="4 5" key="1">
    <citation type="submission" date="2019-03" db="EMBL/GenBank/DDBJ databases">
        <title>Genomic Encyclopedia of Type Strains, Phase IV (KMG-IV): sequencing the most valuable type-strain genomes for metagenomic binning, comparative biology and taxonomic classification.</title>
        <authorList>
            <person name="Goeker M."/>
        </authorList>
    </citation>
    <scope>NUCLEOTIDE SEQUENCE [LARGE SCALE GENOMIC DNA]</scope>
    <source>
        <strain evidence="4 5">DSM 45361</strain>
    </source>
</reference>
<evidence type="ECO:0000313" key="4">
    <source>
        <dbReference type="EMBL" id="TDQ01042.1"/>
    </source>
</evidence>
<name>A0A4R6SG93_LABRH</name>
<dbReference type="PANTHER" id="PTHR43479:SF11">
    <property type="entry name" value="ACREF_ENVCD OPERON REPRESSOR-RELATED"/>
    <property type="match status" value="1"/>
</dbReference>
<accession>A0A4R6SG93</accession>
<gene>
    <name evidence="4" type="ORF">EV186_102909</name>
</gene>
<dbReference type="PROSITE" id="PS50977">
    <property type="entry name" value="HTH_TETR_2"/>
    <property type="match status" value="1"/>
</dbReference>
<comment type="caution">
    <text evidence="4">The sequence shown here is derived from an EMBL/GenBank/DDBJ whole genome shotgun (WGS) entry which is preliminary data.</text>
</comment>
<evidence type="ECO:0000256" key="1">
    <source>
        <dbReference type="ARBA" id="ARBA00023125"/>
    </source>
</evidence>